<dbReference type="InterPro" id="IPR008927">
    <property type="entry name" value="6-PGluconate_DH-like_C_sf"/>
</dbReference>
<accession>A0A9D1NS09</accession>
<evidence type="ECO:0000313" key="6">
    <source>
        <dbReference type="Proteomes" id="UP000886723"/>
    </source>
</evidence>
<dbReference type="Gene3D" id="3.40.50.720">
    <property type="entry name" value="NAD(P)-binding Rossmann-like Domain"/>
    <property type="match status" value="1"/>
</dbReference>
<dbReference type="SUPFAM" id="SSF48179">
    <property type="entry name" value="6-phosphogluconate dehydrogenase C-terminal domain-like"/>
    <property type="match status" value="1"/>
</dbReference>
<reference evidence="5" key="2">
    <citation type="journal article" date="2021" name="PeerJ">
        <title>Extensive microbial diversity within the chicken gut microbiome revealed by metagenomics and culture.</title>
        <authorList>
            <person name="Gilroy R."/>
            <person name="Ravi A."/>
            <person name="Getino M."/>
            <person name="Pursley I."/>
            <person name="Horton D.L."/>
            <person name="Alikhan N.F."/>
            <person name="Baker D."/>
            <person name="Gharbi K."/>
            <person name="Hall N."/>
            <person name="Watson M."/>
            <person name="Adriaenssens E.M."/>
            <person name="Foster-Nyarko E."/>
            <person name="Jarju S."/>
            <person name="Secka A."/>
            <person name="Antonio M."/>
            <person name="Oren A."/>
            <person name="Chaudhuri R.R."/>
            <person name="La Ragione R."/>
            <person name="Hildebrand F."/>
            <person name="Pallen M.J."/>
        </authorList>
    </citation>
    <scope>NUCLEOTIDE SEQUENCE</scope>
    <source>
        <strain evidence="5">ChiBcec2-4451</strain>
    </source>
</reference>
<evidence type="ECO:0000256" key="2">
    <source>
        <dbReference type="ARBA" id="ARBA00048615"/>
    </source>
</evidence>
<organism evidence="5 6">
    <name type="scientific">Candidatus Pullilachnospira stercoravium</name>
    <dbReference type="NCBI Taxonomy" id="2840913"/>
    <lineage>
        <taxon>Bacteria</taxon>
        <taxon>Bacillati</taxon>
        <taxon>Bacillota</taxon>
        <taxon>Clostridia</taxon>
        <taxon>Lachnospirales</taxon>
        <taxon>Lachnospiraceae</taxon>
        <taxon>Lachnospiraceae incertae sedis</taxon>
        <taxon>Candidatus Pullilachnospira</taxon>
    </lineage>
</organism>
<sequence length="555" mass="60952">MKLTLQGLANRKEWIQAGFQLPTFDYPAVSARTRKAPCWIHFGCGNIFRAFQARMVQELLDAGVMDRGVTAVSGTNPATIRQSFAPYDNLSILVTLGVDGTLTKTVVGSIMEALPALGQTPEEEARLREIFSSPSLQMASFTITEKGYALRDASGQYLPEVEQDLQTGPGHCRSYLGQVTSLLSTRYRNGRHPLAMVSMDNCSHNGDVLKQAVLAIAEAWEKSGLVSEGFSGWLGDPSCVSFPWTMIDKITPRPDETIRRMLAEDGVEDLTIRSNVTGSVAAPFVNAEACEYLVIEDAFPAGRPPLEKGGVLFASRETVEKTERMKVCTCLNPLHTALAIFGCLLGYDRMSGEMKDPALVRLALSVGYQEGLPVVTHPGVLDPEQFLREVVTLRIPNPYLPDTPQRIATDTSQKLPVRFGETLKAWLARPDLSVRDLVWIPLVFAGWLRYLLAVDDAGNPFSPSPDPRLAQLSGILKDFHPGIRPDTDEICRKLSGLFTDASLWGVDLNACGLSRKVAEDFGRMLAGPGAVRELLQEMQKLPADGIPEDLRQNFF</sequence>
<comment type="catalytic activity">
    <reaction evidence="2">
        <text>D-mannitol 1-phosphate + NAD(+) = beta-D-fructose 6-phosphate + NADH + H(+)</text>
        <dbReference type="Rhea" id="RHEA:19661"/>
        <dbReference type="ChEBI" id="CHEBI:15378"/>
        <dbReference type="ChEBI" id="CHEBI:57540"/>
        <dbReference type="ChEBI" id="CHEBI:57634"/>
        <dbReference type="ChEBI" id="CHEBI:57945"/>
        <dbReference type="ChEBI" id="CHEBI:61381"/>
        <dbReference type="EC" id="1.1.1.17"/>
    </reaction>
</comment>
<evidence type="ECO:0000256" key="1">
    <source>
        <dbReference type="ARBA" id="ARBA00023002"/>
    </source>
</evidence>
<dbReference type="Pfam" id="PF08125">
    <property type="entry name" value="Mannitol_dh_C"/>
    <property type="match status" value="1"/>
</dbReference>
<dbReference type="InterPro" id="IPR013118">
    <property type="entry name" value="Mannitol_DH_C"/>
</dbReference>
<dbReference type="PANTHER" id="PTHR43362:SF1">
    <property type="entry name" value="MANNITOL DEHYDROGENASE 2-RELATED"/>
    <property type="match status" value="1"/>
</dbReference>
<comment type="caution">
    <text evidence="5">The sequence shown here is derived from an EMBL/GenBank/DDBJ whole genome shotgun (WGS) entry which is preliminary data.</text>
</comment>
<dbReference type="GO" id="GO:0008926">
    <property type="term" value="F:mannitol-1-phosphate 5-dehydrogenase activity"/>
    <property type="evidence" value="ECO:0007669"/>
    <property type="project" value="UniProtKB-EC"/>
</dbReference>
<dbReference type="Proteomes" id="UP000886723">
    <property type="component" value="Unassembled WGS sequence"/>
</dbReference>
<dbReference type="Gene3D" id="1.10.1040.10">
    <property type="entry name" value="N-(1-d-carboxylethyl)-l-norvaline Dehydrogenase, domain 2"/>
    <property type="match status" value="1"/>
</dbReference>
<reference evidence="5" key="1">
    <citation type="submission" date="2020-10" db="EMBL/GenBank/DDBJ databases">
        <authorList>
            <person name="Gilroy R."/>
        </authorList>
    </citation>
    <scope>NUCLEOTIDE SEQUENCE</scope>
    <source>
        <strain evidence="5">ChiBcec2-4451</strain>
    </source>
</reference>
<evidence type="ECO:0000313" key="5">
    <source>
        <dbReference type="EMBL" id="HIV11747.1"/>
    </source>
</evidence>
<dbReference type="InterPro" id="IPR013328">
    <property type="entry name" value="6PGD_dom2"/>
</dbReference>
<keyword evidence="1" id="KW-0560">Oxidoreductase</keyword>
<proteinExistence type="predicted"/>
<dbReference type="InterPro" id="IPR036291">
    <property type="entry name" value="NAD(P)-bd_dom_sf"/>
</dbReference>
<dbReference type="EMBL" id="DVON01000027">
    <property type="protein sequence ID" value="HIV11747.1"/>
    <property type="molecule type" value="Genomic_DNA"/>
</dbReference>
<name>A0A9D1NS09_9FIRM</name>
<dbReference type="SUPFAM" id="SSF51735">
    <property type="entry name" value="NAD(P)-binding Rossmann-fold domains"/>
    <property type="match status" value="1"/>
</dbReference>
<feature type="domain" description="Mannitol dehydrogenase N-terminal" evidence="3">
    <location>
        <begin position="40"/>
        <end position="308"/>
    </location>
</feature>
<evidence type="ECO:0000259" key="4">
    <source>
        <dbReference type="Pfam" id="PF08125"/>
    </source>
</evidence>
<dbReference type="AlphaFoldDB" id="A0A9D1NS09"/>
<protein>
    <submittedName>
        <fullName evidence="5">Mannitol dehydrogenase family protein</fullName>
    </submittedName>
</protein>
<feature type="domain" description="Mannitol dehydrogenase C-terminal" evidence="4">
    <location>
        <begin position="319"/>
        <end position="472"/>
    </location>
</feature>
<dbReference type="Pfam" id="PF01232">
    <property type="entry name" value="Mannitol_dh"/>
    <property type="match status" value="1"/>
</dbReference>
<dbReference type="InterPro" id="IPR013131">
    <property type="entry name" value="Mannitol_DH_N"/>
</dbReference>
<dbReference type="PANTHER" id="PTHR43362">
    <property type="entry name" value="MANNITOL DEHYDROGENASE DSF1-RELATED"/>
    <property type="match status" value="1"/>
</dbReference>
<evidence type="ECO:0000259" key="3">
    <source>
        <dbReference type="Pfam" id="PF01232"/>
    </source>
</evidence>
<dbReference type="InterPro" id="IPR050988">
    <property type="entry name" value="Mannitol_DH/Oxidoreductase"/>
</dbReference>
<gene>
    <name evidence="5" type="ORF">IAA63_01220</name>
</gene>